<protein>
    <submittedName>
        <fullName evidence="2">SAM-dependent methyltransferase</fullName>
    </submittedName>
</protein>
<dbReference type="PANTHER" id="PTHR42912">
    <property type="entry name" value="METHYLTRANSFERASE"/>
    <property type="match status" value="1"/>
</dbReference>
<dbReference type="CDD" id="cd02440">
    <property type="entry name" value="AdoMet_MTases"/>
    <property type="match status" value="1"/>
</dbReference>
<reference evidence="3" key="1">
    <citation type="submission" date="2017-12" db="EMBL/GenBank/DDBJ databases">
        <title>Draft genome sequence of Telmatospirillum siberiense 26-4b1T, an acidotolerant peatland alphaproteobacterium potentially involved in sulfur cycling.</title>
        <authorList>
            <person name="Hausmann B."/>
            <person name="Pjevac P."/>
            <person name="Schreck K."/>
            <person name="Herbold C.W."/>
            <person name="Daims H."/>
            <person name="Wagner M."/>
            <person name="Pester M."/>
            <person name="Loy A."/>
        </authorList>
    </citation>
    <scope>NUCLEOTIDE SEQUENCE [LARGE SCALE GENOMIC DNA]</scope>
    <source>
        <strain evidence="3">26-4b1</strain>
    </source>
</reference>
<evidence type="ECO:0000313" key="2">
    <source>
        <dbReference type="EMBL" id="PKU24914.1"/>
    </source>
</evidence>
<name>A0A2N3PWX2_9PROT</name>
<dbReference type="RefSeq" id="WP_101250174.1">
    <property type="nucleotide sequence ID" value="NZ_PIUM01000007.1"/>
</dbReference>
<dbReference type="Proteomes" id="UP000233293">
    <property type="component" value="Unassembled WGS sequence"/>
</dbReference>
<dbReference type="OrthoDB" id="9777830at2"/>
<dbReference type="GO" id="GO:0008757">
    <property type="term" value="F:S-adenosylmethionine-dependent methyltransferase activity"/>
    <property type="evidence" value="ECO:0007669"/>
    <property type="project" value="InterPro"/>
</dbReference>
<proteinExistence type="predicted"/>
<organism evidence="2 3">
    <name type="scientific">Telmatospirillum siberiense</name>
    <dbReference type="NCBI Taxonomy" id="382514"/>
    <lineage>
        <taxon>Bacteria</taxon>
        <taxon>Pseudomonadati</taxon>
        <taxon>Pseudomonadota</taxon>
        <taxon>Alphaproteobacteria</taxon>
        <taxon>Rhodospirillales</taxon>
        <taxon>Rhodospirillaceae</taxon>
        <taxon>Telmatospirillum</taxon>
    </lineage>
</organism>
<feature type="domain" description="Methyltransferase type 11" evidence="1">
    <location>
        <begin position="50"/>
        <end position="141"/>
    </location>
</feature>
<keyword evidence="3" id="KW-1185">Reference proteome</keyword>
<dbReference type="InterPro" id="IPR029063">
    <property type="entry name" value="SAM-dependent_MTases_sf"/>
</dbReference>
<dbReference type="EMBL" id="PIUM01000007">
    <property type="protein sequence ID" value="PKU24914.1"/>
    <property type="molecule type" value="Genomic_DNA"/>
</dbReference>
<keyword evidence="2" id="KW-0489">Methyltransferase</keyword>
<comment type="caution">
    <text evidence="2">The sequence shown here is derived from an EMBL/GenBank/DDBJ whole genome shotgun (WGS) entry which is preliminary data.</text>
</comment>
<sequence>MTPEPVCRADPLYASGSLLDGAGEPLRPGGAQLTAHAVECGRWRPGERVIDIGCGCGTSLAYLRRRGLNAIGVDISPHALRLAKHRAGESLVVQASGDALPFPDGGADGVLAECSLSLMPSAARAMAEFHRVLRPGGRLVVTDVYARNPAVLKEDAAGLPGCLSGLLEKEDTIRRLESAGFGLDAWEDHSDVLKAFVTRFIFEHGSLAALWGGASSETARRLRPGYVLLVARKSLEPQPRSVDAAGRSAHG</sequence>
<evidence type="ECO:0000313" key="3">
    <source>
        <dbReference type="Proteomes" id="UP000233293"/>
    </source>
</evidence>
<gene>
    <name evidence="2" type="ORF">CWS72_08525</name>
</gene>
<dbReference type="InterPro" id="IPR013216">
    <property type="entry name" value="Methyltransf_11"/>
</dbReference>
<dbReference type="InterPro" id="IPR050508">
    <property type="entry name" value="Methyltransf_Superfamily"/>
</dbReference>
<dbReference type="GO" id="GO:0032259">
    <property type="term" value="P:methylation"/>
    <property type="evidence" value="ECO:0007669"/>
    <property type="project" value="UniProtKB-KW"/>
</dbReference>
<evidence type="ECO:0000259" key="1">
    <source>
        <dbReference type="Pfam" id="PF08241"/>
    </source>
</evidence>
<keyword evidence="2" id="KW-0808">Transferase</keyword>
<dbReference type="SUPFAM" id="SSF53335">
    <property type="entry name" value="S-adenosyl-L-methionine-dependent methyltransferases"/>
    <property type="match status" value="1"/>
</dbReference>
<dbReference type="Pfam" id="PF08241">
    <property type="entry name" value="Methyltransf_11"/>
    <property type="match status" value="1"/>
</dbReference>
<dbReference type="Gene3D" id="3.40.50.150">
    <property type="entry name" value="Vaccinia Virus protein VP39"/>
    <property type="match status" value="1"/>
</dbReference>
<dbReference type="NCBIfam" id="NF045667">
    <property type="entry name" value="MTase_DVU1556"/>
    <property type="match status" value="1"/>
</dbReference>
<accession>A0A2N3PWX2</accession>
<dbReference type="AlphaFoldDB" id="A0A2N3PWX2"/>